<dbReference type="Proteomes" id="UP000782901">
    <property type="component" value="Unassembled WGS sequence"/>
</dbReference>
<evidence type="ECO:0000313" key="4">
    <source>
        <dbReference type="EMBL" id="CUQ22352.1"/>
    </source>
</evidence>
<dbReference type="NCBIfam" id="TIGR00277">
    <property type="entry name" value="HDIG"/>
    <property type="match status" value="1"/>
</dbReference>
<dbReference type="EMBL" id="JAGZEE010000017">
    <property type="protein sequence ID" value="MBS5411579.1"/>
    <property type="molecule type" value="Genomic_DNA"/>
</dbReference>
<dbReference type="EMBL" id="CZAP01000019">
    <property type="protein sequence ID" value="CUQ02172.1"/>
    <property type="molecule type" value="Genomic_DNA"/>
</dbReference>
<evidence type="ECO:0000313" key="21">
    <source>
        <dbReference type="Proteomes" id="UP000436825"/>
    </source>
</evidence>
<reference evidence="21 22" key="3">
    <citation type="journal article" date="2019" name="Nat. Med.">
        <title>A library of human gut bacterial isolates paired with longitudinal multiomics data enables mechanistic microbiome research.</title>
        <authorList>
            <person name="Poyet M."/>
            <person name="Groussin M."/>
            <person name="Gibbons S.M."/>
            <person name="Avila-Pacheco J."/>
            <person name="Jiang X."/>
            <person name="Kearney S.M."/>
            <person name="Perrotta A.R."/>
            <person name="Berdy B."/>
            <person name="Zhao S."/>
            <person name="Lieberman T.D."/>
            <person name="Swanson P.K."/>
            <person name="Smith M."/>
            <person name="Roesemann S."/>
            <person name="Alexander J.E."/>
            <person name="Rich S.A."/>
            <person name="Livny J."/>
            <person name="Vlamakis H."/>
            <person name="Clish C."/>
            <person name="Bullock K."/>
            <person name="Deik A."/>
            <person name="Scott J."/>
            <person name="Pierce K.A."/>
            <person name="Xavier R.J."/>
            <person name="Alm E.J."/>
        </authorList>
    </citation>
    <scope>NUCLEOTIDE SEQUENCE [LARGE SCALE GENOMIC DNA]</scope>
    <source>
        <strain evidence="8 25">BIOML-A156</strain>
        <strain evidence="7 21">BIOML-A160</strain>
        <strain evidence="9 22">BIOML-A162</strain>
        <strain evidence="6 24">BIOML-A165</strain>
        <strain evidence="5 23">BIOML-A188</strain>
    </source>
</reference>
<dbReference type="SMR" id="A0A0P0FHS5"/>
<dbReference type="Pfam" id="PF01966">
    <property type="entry name" value="HD"/>
    <property type="match status" value="1"/>
</dbReference>
<evidence type="ECO:0000313" key="13">
    <source>
        <dbReference type="EMBL" id="RHL54528.1"/>
    </source>
</evidence>
<dbReference type="Proteomes" id="UP000283616">
    <property type="component" value="Unassembled WGS sequence"/>
</dbReference>
<dbReference type="OMA" id="ICYADKF"/>
<reference evidence="11" key="7">
    <citation type="submission" date="2021-07" db="EMBL/GenBank/DDBJ databases">
        <title>Comparative genomics of Bacteroides fragilis group isolates reveals species-dependent resistance mechanisms and validates clinical tools for resistance prediction.</title>
        <authorList>
            <person name="Wallace M.J."/>
            <person name="Jean S."/>
            <person name="Wallace M.A."/>
            <person name="Carey-Ann B.D."/>
            <person name="Dantas G."/>
        </authorList>
    </citation>
    <scope>NUCLEOTIDE SEQUENCE</scope>
    <source>
        <strain evidence="11">BJH_160</strain>
    </source>
</reference>
<evidence type="ECO:0000313" key="26">
    <source>
        <dbReference type="Proteomes" id="UP000500882"/>
    </source>
</evidence>
<dbReference type="KEGG" id="btho:Btheta7330_00907"/>
<dbReference type="SUPFAM" id="SSF109604">
    <property type="entry name" value="HD-domain/PDEase-like"/>
    <property type="match status" value="1"/>
</dbReference>
<dbReference type="EMBL" id="QROV01000028">
    <property type="protein sequence ID" value="RHL54528.1"/>
    <property type="molecule type" value="Genomic_DNA"/>
</dbReference>
<evidence type="ECO:0000313" key="27">
    <source>
        <dbReference type="Proteomes" id="UP001156218"/>
    </source>
</evidence>
<gene>
    <name evidence="2" type="ORF">BatF92_34200</name>
    <name evidence="13" type="ORF">DW011_20455</name>
    <name evidence="12" type="ORF">DW780_24680</name>
    <name evidence="3" type="ORF">ERS852511_04030</name>
    <name evidence="4" type="ORF">ERS852557_03054</name>
    <name evidence="8" type="ORF">GAN59_16655</name>
    <name evidence="7" type="ORF">GAN75_18240</name>
    <name evidence="9" type="ORF">GAN91_09730</name>
    <name evidence="6" type="ORF">GAN93_20515</name>
    <name evidence="5" type="ORF">GAO51_08970</name>
    <name evidence="11" type="ORF">K0H07_06435</name>
    <name evidence="10" type="ORF">KHY35_12865</name>
    <name evidence="15" type="ORF">KQP59_24470</name>
    <name evidence="14" type="ORF">KQP68_12380</name>
    <name evidence="16" type="ORF">KQP74_15490</name>
</gene>
<evidence type="ECO:0000313" key="12">
    <source>
        <dbReference type="EMBL" id="RHD81265.1"/>
    </source>
</evidence>
<dbReference type="Proteomes" id="UP001156218">
    <property type="component" value="Chromosome"/>
</dbReference>
<evidence type="ECO:0000313" key="14">
    <source>
        <dbReference type="EMBL" id="UYU69008.1"/>
    </source>
</evidence>
<dbReference type="EMBL" id="WCRY01000007">
    <property type="protein sequence ID" value="KAB4483468.1"/>
    <property type="molecule type" value="Genomic_DNA"/>
</dbReference>
<dbReference type="CDD" id="cd00077">
    <property type="entry name" value="HDc"/>
    <property type="match status" value="1"/>
</dbReference>
<dbReference type="PANTHER" id="PTHR35795">
    <property type="entry name" value="SLR1885 PROTEIN"/>
    <property type="match status" value="1"/>
</dbReference>
<reference evidence="14 27" key="6">
    <citation type="submission" date="2021-06" db="EMBL/GenBank/DDBJ databases">
        <title>Interrogation of the integrated mobile genetic elements in gut-associated Bacteroides with a consensus prediction approach.</title>
        <authorList>
            <person name="Campbell D.E."/>
            <person name="Leigh J.R."/>
            <person name="Kim T."/>
            <person name="England W."/>
            <person name="Whitaker R.J."/>
            <person name="Degnan P.H."/>
        </authorList>
    </citation>
    <scope>NUCLEOTIDE SEQUENCE</scope>
    <source>
        <strain evidence="16">VPI-3443</strain>
        <strain evidence="15">VPI-BTDOT2</strain>
        <strain evidence="14 27">WAL8669</strain>
    </source>
</reference>
<evidence type="ECO:0000313" key="18">
    <source>
        <dbReference type="Proteomes" id="UP000095576"/>
    </source>
</evidence>
<evidence type="ECO:0000313" key="22">
    <source>
        <dbReference type="Proteomes" id="UP000436858"/>
    </source>
</evidence>
<dbReference type="Proteomes" id="UP000440614">
    <property type="component" value="Unassembled WGS sequence"/>
</dbReference>
<evidence type="ECO:0000259" key="1">
    <source>
        <dbReference type="Pfam" id="PF01966"/>
    </source>
</evidence>
<dbReference type="EMBL" id="CP083681">
    <property type="protein sequence ID" value="UYU71377.1"/>
    <property type="molecule type" value="Genomic_DNA"/>
</dbReference>
<dbReference type="AlphaFoldDB" id="A0A0P0FHS5"/>
<dbReference type="Proteomes" id="UP001156216">
    <property type="component" value="Chromosome"/>
</dbReference>
<dbReference type="PATRIC" id="fig|818.23.peg.925"/>
<dbReference type="EMBL" id="WCSB01000024">
    <property type="protein sequence ID" value="KAB4449005.1"/>
    <property type="molecule type" value="Genomic_DNA"/>
</dbReference>
<evidence type="ECO:0000313" key="10">
    <source>
        <dbReference type="EMBL" id="MBS5411579.1"/>
    </source>
</evidence>
<keyword evidence="2" id="KW-0378">Hydrolase</keyword>
<dbReference type="EMBL" id="WCSY01000008">
    <property type="protein sequence ID" value="KAB4313718.1"/>
    <property type="molecule type" value="Genomic_DNA"/>
</dbReference>
<dbReference type="EMBL" id="CP083680">
    <property type="protein sequence ID" value="UYU69008.1"/>
    <property type="molecule type" value="Genomic_DNA"/>
</dbReference>
<accession>A0A0P0FHS5</accession>
<protein>
    <submittedName>
        <fullName evidence="7">HD domain-containing protein</fullName>
    </submittedName>
    <submittedName>
        <fullName evidence="3">HD superfamily hydrolase</fullName>
    </submittedName>
    <submittedName>
        <fullName evidence="10">HDIG domain-containing protein</fullName>
    </submittedName>
    <submittedName>
        <fullName evidence="2">Phosphohydrolase</fullName>
    </submittedName>
</protein>
<evidence type="ECO:0000313" key="8">
    <source>
        <dbReference type="EMBL" id="KAB4472128.1"/>
    </source>
</evidence>
<dbReference type="EMBL" id="JAHYQA010000003">
    <property type="protein sequence ID" value="MCE9236798.1"/>
    <property type="molecule type" value="Genomic_DNA"/>
</dbReference>
<dbReference type="RefSeq" id="WP_011108149.1">
    <property type="nucleotide sequence ID" value="NZ_AP022660.1"/>
</dbReference>
<evidence type="ECO:0000313" key="19">
    <source>
        <dbReference type="Proteomes" id="UP000283616"/>
    </source>
</evidence>
<evidence type="ECO:0000313" key="15">
    <source>
        <dbReference type="EMBL" id="UYU71377.1"/>
    </source>
</evidence>
<dbReference type="Gene3D" id="1.10.3210.10">
    <property type="entry name" value="Hypothetical protein af1432"/>
    <property type="match status" value="1"/>
</dbReference>
<dbReference type="Proteomes" id="UP000460317">
    <property type="component" value="Unassembled WGS sequence"/>
</dbReference>
<name>A0A0P0FHS5_BACT4</name>
<dbReference type="InterPro" id="IPR003607">
    <property type="entry name" value="HD/PDEase_dom"/>
</dbReference>
<dbReference type="Proteomes" id="UP001200544">
    <property type="component" value="Unassembled WGS sequence"/>
</dbReference>
<organism evidence="7 21">
    <name type="scientific">Bacteroides thetaiotaomicron</name>
    <dbReference type="NCBI Taxonomy" id="818"/>
    <lineage>
        <taxon>Bacteria</taxon>
        <taxon>Pseudomonadati</taxon>
        <taxon>Bacteroidota</taxon>
        <taxon>Bacteroidia</taxon>
        <taxon>Bacteroidales</taxon>
        <taxon>Bacteroidaceae</taxon>
        <taxon>Bacteroides</taxon>
    </lineage>
</organism>
<reference evidence="10" key="5">
    <citation type="submission" date="2021-02" db="EMBL/GenBank/DDBJ databases">
        <title>Infant gut strain persistence is associated with maternal origin, phylogeny, and functional potential including surface adhesion and iron acquisition.</title>
        <authorList>
            <person name="Lou Y.C."/>
        </authorList>
    </citation>
    <scope>NUCLEOTIDE SEQUENCE</scope>
    <source>
        <strain evidence="10">L3_082_243G1_dasL3_082_243G1_maxbin2.maxbin.015s ta_sub</strain>
    </source>
</reference>
<evidence type="ECO:0000313" key="23">
    <source>
        <dbReference type="Proteomes" id="UP000440614"/>
    </source>
</evidence>
<evidence type="ECO:0000313" key="11">
    <source>
        <dbReference type="EMBL" id="MCE9236798.1"/>
    </source>
</evidence>
<dbReference type="Proteomes" id="UP001162960">
    <property type="component" value="Chromosome"/>
</dbReference>
<proteinExistence type="predicted"/>
<evidence type="ECO:0000313" key="2">
    <source>
        <dbReference type="EMBL" id="BCA51478.1"/>
    </source>
</evidence>
<dbReference type="EMBL" id="QSJP01000033">
    <property type="protein sequence ID" value="RHD81265.1"/>
    <property type="molecule type" value="Genomic_DNA"/>
</dbReference>
<dbReference type="Proteomes" id="UP000436858">
    <property type="component" value="Unassembled WGS sequence"/>
</dbReference>
<reference evidence="2 26" key="4">
    <citation type="submission" date="2020-02" db="EMBL/GenBank/DDBJ databases">
        <title>Whole-genome sequencing and comparative analysis of the genomes of Bacteroides thetaiotaomicron and Escherichia coli isolated from a healthy resident in Vietnam.</title>
        <authorList>
            <person name="Mohsin M."/>
            <person name="Tanaka K."/>
            <person name="Kawahara R."/>
            <person name="Kondo S."/>
            <person name="Noguchi H."/>
            <person name="Motooka D."/>
            <person name="Nakamura S."/>
            <person name="Khong D.T."/>
            <person name="Nguyen T.N."/>
            <person name="Tran H.T."/>
            <person name="Yamamoto Y."/>
        </authorList>
    </citation>
    <scope>NUCLEOTIDE SEQUENCE [LARGE SCALE GENOMIC DNA]</scope>
    <source>
        <strain evidence="2 26">F9-2</strain>
    </source>
</reference>
<dbReference type="Proteomes" id="UP000436825">
    <property type="component" value="Unassembled WGS sequence"/>
</dbReference>
<dbReference type="EMBL" id="WCRS01000012">
    <property type="protein sequence ID" value="KAB4472128.1"/>
    <property type="molecule type" value="Genomic_DNA"/>
</dbReference>
<dbReference type="InterPro" id="IPR006675">
    <property type="entry name" value="HDIG_dom"/>
</dbReference>
<dbReference type="Proteomes" id="UP000500882">
    <property type="component" value="Chromosome"/>
</dbReference>
<dbReference type="Proteomes" id="UP000095576">
    <property type="component" value="Unassembled WGS sequence"/>
</dbReference>
<feature type="domain" description="HD" evidence="1">
    <location>
        <begin position="22"/>
        <end position="140"/>
    </location>
</feature>
<evidence type="ECO:0000313" key="25">
    <source>
        <dbReference type="Proteomes" id="UP000488521"/>
    </source>
</evidence>
<dbReference type="PANTHER" id="PTHR35795:SF1">
    <property type="entry name" value="BIS(5'-NUCLEOSYL)-TETRAPHOSPHATASE, SYMMETRICAL"/>
    <property type="match status" value="1"/>
</dbReference>
<evidence type="ECO:0000313" key="3">
    <source>
        <dbReference type="EMBL" id="CUQ02172.1"/>
    </source>
</evidence>
<dbReference type="GeneID" id="60928123"/>
<evidence type="ECO:0000313" key="16">
    <source>
        <dbReference type="EMBL" id="UYU89348.1"/>
    </source>
</evidence>
<evidence type="ECO:0000313" key="17">
    <source>
        <dbReference type="Proteomes" id="UP000095541"/>
    </source>
</evidence>
<sequence>MNPIEIIDKFYPQDTEQRHILLIHSLSVAQKALKIVDAHPNLPINRSFVREAALLHDIGIFMTDAPTIQCFGEHPYIAHGYLGADLLRKEGFERHALVCERHTGAGLTLEEIIERQLPVPHREMVPVTLEEQIICFADKFFSKTHLDEEKTVEKARKSIAKYGEEGLNRFDGWCSLFL</sequence>
<dbReference type="Proteomes" id="UP000095541">
    <property type="component" value="Unassembled WGS sequence"/>
</dbReference>
<dbReference type="InterPro" id="IPR051094">
    <property type="entry name" value="Diverse_Catalytic_Enzymes"/>
</dbReference>
<dbReference type="Proteomes" id="UP000488521">
    <property type="component" value="Unassembled WGS sequence"/>
</dbReference>
<dbReference type="EMBL" id="CZBI01000004">
    <property type="protein sequence ID" value="CUQ22352.1"/>
    <property type="molecule type" value="Genomic_DNA"/>
</dbReference>
<evidence type="ECO:0000313" key="20">
    <source>
        <dbReference type="Proteomes" id="UP000284785"/>
    </source>
</evidence>
<evidence type="ECO:0000313" key="9">
    <source>
        <dbReference type="EMBL" id="KAB4483468.1"/>
    </source>
</evidence>
<dbReference type="EMBL" id="CP083685">
    <property type="protein sequence ID" value="UYU89348.1"/>
    <property type="molecule type" value="Genomic_DNA"/>
</dbReference>
<dbReference type="GO" id="GO:0016787">
    <property type="term" value="F:hydrolase activity"/>
    <property type="evidence" value="ECO:0007669"/>
    <property type="project" value="UniProtKB-KW"/>
</dbReference>
<evidence type="ECO:0000313" key="5">
    <source>
        <dbReference type="EMBL" id="KAB4313718.1"/>
    </source>
</evidence>
<dbReference type="Proteomes" id="UP000284785">
    <property type="component" value="Unassembled WGS sequence"/>
</dbReference>
<evidence type="ECO:0000313" key="6">
    <source>
        <dbReference type="EMBL" id="KAB4449005.1"/>
    </source>
</evidence>
<reference evidence="17 18" key="1">
    <citation type="submission" date="2015-09" db="EMBL/GenBank/DDBJ databases">
        <authorList>
            <consortium name="Pathogen Informatics"/>
        </authorList>
    </citation>
    <scope>NUCLEOTIDE SEQUENCE [LARGE SCALE GENOMIC DNA]</scope>
    <source>
        <strain evidence="3 18">2789STDY5834899</strain>
        <strain evidence="4 17">2789STDY5834945</strain>
    </source>
</reference>
<dbReference type="InterPro" id="IPR006674">
    <property type="entry name" value="HD_domain"/>
</dbReference>
<evidence type="ECO:0000313" key="7">
    <source>
        <dbReference type="EMBL" id="KAB4453803.1"/>
    </source>
</evidence>
<reference evidence="19 20" key="2">
    <citation type="submission" date="2018-08" db="EMBL/GenBank/DDBJ databases">
        <title>A genome reference for cultivated species of the human gut microbiota.</title>
        <authorList>
            <person name="Zou Y."/>
            <person name="Xue W."/>
            <person name="Luo G."/>
        </authorList>
    </citation>
    <scope>NUCLEOTIDE SEQUENCE [LARGE SCALE GENOMIC DNA]</scope>
    <source>
        <strain evidence="13 19">AF37-12</strain>
        <strain evidence="12 20">AM30-26</strain>
    </source>
</reference>
<dbReference type="EMBL" id="WCRW01000013">
    <property type="protein sequence ID" value="KAB4453803.1"/>
    <property type="molecule type" value="Genomic_DNA"/>
</dbReference>
<dbReference type="EMBL" id="AP022660">
    <property type="protein sequence ID" value="BCA51478.1"/>
    <property type="molecule type" value="Genomic_DNA"/>
</dbReference>
<evidence type="ECO:0000313" key="24">
    <source>
        <dbReference type="Proteomes" id="UP000460317"/>
    </source>
</evidence>